<organism evidence="2 3">
    <name type="scientific">Porphyromonas crevioricanis</name>
    <dbReference type="NCBI Taxonomy" id="393921"/>
    <lineage>
        <taxon>Bacteria</taxon>
        <taxon>Pseudomonadati</taxon>
        <taxon>Bacteroidota</taxon>
        <taxon>Bacteroidia</taxon>
        <taxon>Bacteroidales</taxon>
        <taxon>Porphyromonadaceae</taxon>
        <taxon>Porphyromonas</taxon>
    </lineage>
</organism>
<dbReference type="EMBL" id="JQJC01000005">
    <property type="protein sequence ID" value="KGN96384.1"/>
    <property type="molecule type" value="Genomic_DNA"/>
</dbReference>
<dbReference type="InterPro" id="IPR043744">
    <property type="entry name" value="DUF5689"/>
</dbReference>
<dbReference type="Proteomes" id="UP000030136">
    <property type="component" value="Unassembled WGS sequence"/>
</dbReference>
<reference evidence="2 3" key="1">
    <citation type="submission" date="2014-08" db="EMBL/GenBank/DDBJ databases">
        <title>Porphyromonas crevioricanis strain:COT-253_OH1447 Genome sequencing.</title>
        <authorList>
            <person name="Wallis C."/>
            <person name="Deusch O."/>
            <person name="O'Flynn C."/>
            <person name="Davis I."/>
            <person name="Jospin G."/>
            <person name="Darling A.E."/>
            <person name="Coil D.A."/>
            <person name="Alexiev A."/>
            <person name="Horsfall A."/>
            <person name="Kirkwood N."/>
            <person name="Harris S."/>
            <person name="Eisen J.A."/>
        </authorList>
    </citation>
    <scope>NUCLEOTIDE SEQUENCE [LARGE SCALE GENOMIC DNA]</scope>
    <source>
        <strain evidence="3">COT-253 OH1447</strain>
    </source>
</reference>
<dbReference type="AlphaFoldDB" id="A0AB34PJW2"/>
<gene>
    <name evidence="2" type="ORF">HQ38_01655</name>
</gene>
<feature type="domain" description="DUF5689" evidence="1">
    <location>
        <begin position="49"/>
        <end position="267"/>
    </location>
</feature>
<evidence type="ECO:0000259" key="1">
    <source>
        <dbReference type="Pfam" id="PF18942"/>
    </source>
</evidence>
<protein>
    <recommendedName>
        <fullName evidence="1">DUF5689 domain-containing protein</fullName>
    </recommendedName>
</protein>
<evidence type="ECO:0000313" key="2">
    <source>
        <dbReference type="EMBL" id="KGN96384.1"/>
    </source>
</evidence>
<dbReference type="Pfam" id="PF18942">
    <property type="entry name" value="DUF5689"/>
    <property type="match status" value="1"/>
</dbReference>
<dbReference type="PROSITE" id="PS51257">
    <property type="entry name" value="PROKAR_LIPOPROTEIN"/>
    <property type="match status" value="1"/>
</dbReference>
<evidence type="ECO:0000313" key="3">
    <source>
        <dbReference type="Proteomes" id="UP000030136"/>
    </source>
</evidence>
<comment type="caution">
    <text evidence="2">The sequence shown here is derived from an EMBL/GenBank/DDBJ whole genome shotgun (WGS) entry which is preliminary data.</text>
</comment>
<name>A0AB34PJW2_9PORP</name>
<accession>A0AB34PJW2</accession>
<proteinExistence type="predicted"/>
<sequence length="277" mass="30708">MNSLNKIDMKSKIGILIGVLSLLSLLSSCKKEFDTAGSIAQDLDNVKVTHTIAELKQMYEPGGRDIFTNVVIAGIVNSDDSEGNLYRSIAIQDETGGIELKMGMGNMNLIYKQGRRVLVKCQGLRLGKNYGIVNLGYKSADPKYETGFVPEKMVTRVMIPGLPAPLHPKKLSIAEMKSEYAFTLVQVDDVQFLENELGKTWADPENKQKTGYVERTLRDRTGNRLIVRTSSYARFAGHKLPEGNGSAVGLLSFFNDTPQLIVIHPSDFNFQGKRFAE</sequence>